<evidence type="ECO:0000313" key="1">
    <source>
        <dbReference type="EMBL" id="MQM11029.1"/>
    </source>
</evidence>
<evidence type="ECO:0000313" key="2">
    <source>
        <dbReference type="Proteomes" id="UP000652761"/>
    </source>
</evidence>
<organism evidence="1 2">
    <name type="scientific">Colocasia esculenta</name>
    <name type="common">Wild taro</name>
    <name type="synonym">Arum esculentum</name>
    <dbReference type="NCBI Taxonomy" id="4460"/>
    <lineage>
        <taxon>Eukaryota</taxon>
        <taxon>Viridiplantae</taxon>
        <taxon>Streptophyta</taxon>
        <taxon>Embryophyta</taxon>
        <taxon>Tracheophyta</taxon>
        <taxon>Spermatophyta</taxon>
        <taxon>Magnoliopsida</taxon>
        <taxon>Liliopsida</taxon>
        <taxon>Araceae</taxon>
        <taxon>Aroideae</taxon>
        <taxon>Colocasieae</taxon>
        <taxon>Colocasia</taxon>
    </lineage>
</organism>
<proteinExistence type="predicted"/>
<dbReference type="Proteomes" id="UP000652761">
    <property type="component" value="Unassembled WGS sequence"/>
</dbReference>
<gene>
    <name evidence="1" type="ORF">Taro_043931</name>
</gene>
<feature type="non-terminal residue" evidence="1">
    <location>
        <position position="186"/>
    </location>
</feature>
<comment type="caution">
    <text evidence="1">The sequence shown here is derived from an EMBL/GenBank/DDBJ whole genome shotgun (WGS) entry which is preliminary data.</text>
</comment>
<dbReference type="AlphaFoldDB" id="A0A843WMC6"/>
<protein>
    <submittedName>
        <fullName evidence="1">Uncharacterized protein</fullName>
    </submittedName>
</protein>
<keyword evidence="2" id="KW-1185">Reference proteome</keyword>
<sequence>VQKCPGPWGSKKQRRCRGRRHWHCTNVPGRLLGKFRGQVGRAIPVTSERTLGMSRMTSSSGRRWWHHLLQYVGRRSAAMASRQLIQNMNLIWGNEISSLFILEFREKVRKELQKEIKTLVPIKLMLLTVCKAITAKKGRQFVAYVSFLLTPINRPVVIDMSDNCRISARALRFQVASTPFCRPDER</sequence>
<accession>A0A843WMC6</accession>
<dbReference type="EMBL" id="NMUH01004849">
    <property type="protein sequence ID" value="MQM11029.1"/>
    <property type="molecule type" value="Genomic_DNA"/>
</dbReference>
<reference evidence="1" key="1">
    <citation type="submission" date="2017-07" db="EMBL/GenBank/DDBJ databases">
        <title>Taro Niue Genome Assembly and Annotation.</title>
        <authorList>
            <person name="Atibalentja N."/>
            <person name="Keating K."/>
            <person name="Fields C.J."/>
        </authorList>
    </citation>
    <scope>NUCLEOTIDE SEQUENCE</scope>
    <source>
        <strain evidence="1">Niue_2</strain>
        <tissue evidence="1">Leaf</tissue>
    </source>
</reference>
<name>A0A843WMC6_COLES</name>